<keyword evidence="3" id="KW-0812">Transmembrane</keyword>
<dbReference type="Gene3D" id="2.60.40.640">
    <property type="match status" value="2"/>
</dbReference>
<dbReference type="AlphaFoldDB" id="A0A085MX07"/>
<feature type="region of interest" description="Disordered" evidence="2">
    <location>
        <begin position="752"/>
        <end position="772"/>
    </location>
</feature>
<evidence type="ECO:0000256" key="1">
    <source>
        <dbReference type="ARBA" id="ARBA00005298"/>
    </source>
</evidence>
<keyword evidence="3" id="KW-0472">Membrane</keyword>
<dbReference type="EMBL" id="KL367612">
    <property type="protein sequence ID" value="KFD61753.1"/>
    <property type="molecule type" value="Genomic_DNA"/>
</dbReference>
<evidence type="ECO:0000256" key="3">
    <source>
        <dbReference type="SAM" id="Phobius"/>
    </source>
</evidence>
<feature type="transmembrane region" description="Helical" evidence="3">
    <location>
        <begin position="212"/>
        <end position="233"/>
    </location>
</feature>
<dbReference type="Proteomes" id="UP000030758">
    <property type="component" value="Unassembled WGS sequence"/>
</dbReference>
<dbReference type="GO" id="GO:0015031">
    <property type="term" value="P:protein transport"/>
    <property type="evidence" value="ECO:0007669"/>
    <property type="project" value="TreeGrafter"/>
</dbReference>
<feature type="compositionally biased region" description="Polar residues" evidence="2">
    <location>
        <begin position="757"/>
        <end position="772"/>
    </location>
</feature>
<evidence type="ECO:0000256" key="2">
    <source>
        <dbReference type="SAM" id="MobiDB-lite"/>
    </source>
</evidence>
<feature type="domain" description="Arrestin C-terminal-like" evidence="4">
    <location>
        <begin position="518"/>
        <end position="657"/>
    </location>
</feature>
<accession>A0A085MX07</accession>
<protein>
    <recommendedName>
        <fullName evidence="4">Arrestin C-terminal-like domain-containing protein</fullName>
    </recommendedName>
</protein>
<reference evidence="5" key="1">
    <citation type="journal article" date="2014" name="Nat. Genet.">
        <title>Genome and transcriptome of the porcine whipworm Trichuris suis.</title>
        <authorList>
            <person name="Jex A.R."/>
            <person name="Nejsum P."/>
            <person name="Schwarz E.M."/>
            <person name="Hu L."/>
            <person name="Young N.D."/>
            <person name="Hall R.S."/>
            <person name="Korhonen P.K."/>
            <person name="Liao S."/>
            <person name="Thamsborg S."/>
            <person name="Xia J."/>
            <person name="Xu P."/>
            <person name="Wang S."/>
            <person name="Scheerlinck J.P."/>
            <person name="Hofmann A."/>
            <person name="Sternberg P.W."/>
            <person name="Wang J."/>
            <person name="Gasser R.B."/>
        </authorList>
    </citation>
    <scope>NUCLEOTIDE SEQUENCE [LARGE SCALE GENOMIC DNA]</scope>
    <source>
        <strain evidence="5">DCEP-RM93F</strain>
    </source>
</reference>
<dbReference type="SUPFAM" id="SSF81296">
    <property type="entry name" value="E set domains"/>
    <property type="match status" value="2"/>
</dbReference>
<feature type="region of interest" description="Disordered" evidence="2">
    <location>
        <begin position="1"/>
        <end position="20"/>
    </location>
</feature>
<dbReference type="InterPro" id="IPR011021">
    <property type="entry name" value="Arrestin-like_N"/>
</dbReference>
<evidence type="ECO:0000259" key="4">
    <source>
        <dbReference type="SMART" id="SM01017"/>
    </source>
</evidence>
<dbReference type="Pfam" id="PF00339">
    <property type="entry name" value="Arrestin_N"/>
    <property type="match status" value="1"/>
</dbReference>
<dbReference type="PANTHER" id="PTHR11188:SF176">
    <property type="entry name" value="ARRESTIN DOMAIN-CONTAINING PROTEIN 1"/>
    <property type="match status" value="1"/>
</dbReference>
<keyword evidence="3" id="KW-1133">Transmembrane helix</keyword>
<dbReference type="InterPro" id="IPR014756">
    <property type="entry name" value="Ig_E-set"/>
</dbReference>
<dbReference type="GO" id="GO:0005737">
    <property type="term" value="C:cytoplasm"/>
    <property type="evidence" value="ECO:0007669"/>
    <property type="project" value="TreeGrafter"/>
</dbReference>
<evidence type="ECO:0000313" key="5">
    <source>
        <dbReference type="EMBL" id="KFD61753.1"/>
    </source>
</evidence>
<feature type="transmembrane region" description="Helical" evidence="3">
    <location>
        <begin position="89"/>
        <end position="109"/>
    </location>
</feature>
<dbReference type="InterPro" id="IPR050357">
    <property type="entry name" value="Arrestin_domain-protein"/>
</dbReference>
<comment type="similarity">
    <text evidence="1">Belongs to the arrestin family.</text>
</comment>
<feature type="transmembrane region" description="Helical" evidence="3">
    <location>
        <begin position="239"/>
        <end position="260"/>
    </location>
</feature>
<dbReference type="Pfam" id="PF02752">
    <property type="entry name" value="Arrestin_C"/>
    <property type="match status" value="1"/>
</dbReference>
<name>A0A085MX07_9BILA</name>
<organism evidence="5">
    <name type="scientific">Trichuris suis</name>
    <name type="common">pig whipworm</name>
    <dbReference type="NCBI Taxonomy" id="68888"/>
    <lineage>
        <taxon>Eukaryota</taxon>
        <taxon>Metazoa</taxon>
        <taxon>Ecdysozoa</taxon>
        <taxon>Nematoda</taxon>
        <taxon>Enoplea</taxon>
        <taxon>Dorylaimia</taxon>
        <taxon>Trichinellida</taxon>
        <taxon>Trichuridae</taxon>
        <taxon>Trichuris</taxon>
    </lineage>
</organism>
<dbReference type="PANTHER" id="PTHR11188">
    <property type="entry name" value="ARRESTIN DOMAIN CONTAINING PROTEIN"/>
    <property type="match status" value="1"/>
</dbReference>
<proteinExistence type="inferred from homology"/>
<dbReference type="InterPro" id="IPR014752">
    <property type="entry name" value="Arrestin-like_C"/>
</dbReference>
<dbReference type="SMART" id="SM01017">
    <property type="entry name" value="Arrestin_C"/>
    <property type="match status" value="1"/>
</dbReference>
<feature type="transmembrane region" description="Helical" evidence="3">
    <location>
        <begin position="124"/>
        <end position="146"/>
    </location>
</feature>
<sequence length="789" mass="89353">MSVLKKTVVSHATESDKHEKPPWETVMGHIGLCGDYCPFCHALEGISFDNRIEGDSVKRKLSNEQASSVDEEAAGADKEAKWACVICQVYSLLTFHLAVTTATISVLYWTPAAQTWVFTVENHWLLFTAASILYSAIVAASFSQVLRFKMKIMPILSIPLALGEGYISNFAMRQVIQKEEKQVELQLLSACFNQSQCSSRFVSLWVDLTKKVVYLSIATIMIILSGILSTLMHVFTDNYVAYVGFAAVCIILTLMVITLIPIYTKHGALLDVGFTFDKDGRTRYFSDLANGTMQENGRQLQVAASWQSESVMERNQNASNKFSLLLGRRSCAELYIMVEELRIEYDHNPPVYFPGKSLKGRLVIVMSKACNVDSVKMFCLGEAFTRKVEARNRTSIGKFVLNAYSAKEQFFHFSTELVSPDVSSTANRKVDKLFLQQPGEHSFPFEFHLPPDCPQSFESNSGSIRYCCIAEIYRHEDNEKEAIKKITKRLFTILNGIDLNTHAQQESFSSEMQFSDPSHHHFVCRLQVPNVRVVPGEYVSTKLKVIHVGKKERVKEIVAQLVQKASYVGYKVETKEPTFWEERKVLLQNATRQKPDEKNGTTTTLRWDAVQIPPTAPTIDCGCSLLRVRYEMLYHVTMAKNQQQTFVIPIVVGVVPPRKRWPLFMSNRFVDGTSEERRQIIEPLINNYDDMRKSTISKNEGCIVHFYSFPFRPGAAHSGSRCSKRTRTEPSAGTYILQTSHDSLFPAYGWQNRGKTKPNNGRSVQSTLAQSSKHTSVYHRRVSLKKLLV</sequence>
<gene>
    <name evidence="5" type="ORF">M514_03238</name>
</gene>
<dbReference type="InterPro" id="IPR011022">
    <property type="entry name" value="Arrestin_C-like"/>
</dbReference>